<dbReference type="SMART" id="SM00318">
    <property type="entry name" value="SNc"/>
    <property type="match status" value="1"/>
</dbReference>
<feature type="domain" description="TNase-like" evidence="6">
    <location>
        <begin position="191"/>
        <end position="323"/>
    </location>
</feature>
<evidence type="ECO:0000256" key="3">
    <source>
        <dbReference type="ARBA" id="ARBA00022801"/>
    </source>
</evidence>
<dbReference type="RefSeq" id="WP_234982247.1">
    <property type="nucleotide sequence ID" value="NZ_FTPL01000001.1"/>
</dbReference>
<evidence type="ECO:0000256" key="4">
    <source>
        <dbReference type="SAM" id="MobiDB-lite"/>
    </source>
</evidence>
<keyword evidence="5" id="KW-0472">Membrane</keyword>
<dbReference type="PANTHER" id="PTHR12302:SF3">
    <property type="entry name" value="SERINE_THREONINE-PROTEIN KINASE 31"/>
    <property type="match status" value="1"/>
</dbReference>
<accession>A0A1U7PII5</accession>
<organism evidence="7 8">
    <name type="scientific">Edaphobacillus lindanitolerans</name>
    <dbReference type="NCBI Taxonomy" id="550447"/>
    <lineage>
        <taxon>Bacteria</taxon>
        <taxon>Bacillati</taxon>
        <taxon>Bacillota</taxon>
        <taxon>Bacilli</taxon>
        <taxon>Bacillales</taxon>
        <taxon>Bacillaceae</taxon>
        <taxon>Edaphobacillus</taxon>
    </lineage>
</organism>
<name>A0A1U7PII5_9BACI</name>
<evidence type="ECO:0000313" key="7">
    <source>
        <dbReference type="EMBL" id="SIT74143.1"/>
    </source>
</evidence>
<feature type="compositionally biased region" description="Basic and acidic residues" evidence="4">
    <location>
        <begin position="141"/>
        <end position="151"/>
    </location>
</feature>
<dbReference type="CDD" id="cd00175">
    <property type="entry name" value="SNc"/>
    <property type="match status" value="1"/>
</dbReference>
<keyword evidence="1" id="KW-0540">Nuclease</keyword>
<dbReference type="STRING" id="550447.SAMN05428946_1052"/>
<feature type="transmembrane region" description="Helical" evidence="5">
    <location>
        <begin position="6"/>
        <end position="28"/>
    </location>
</feature>
<reference evidence="8" key="1">
    <citation type="submission" date="2017-01" db="EMBL/GenBank/DDBJ databases">
        <authorList>
            <person name="Varghese N."/>
            <person name="Submissions S."/>
        </authorList>
    </citation>
    <scope>NUCLEOTIDE SEQUENCE [LARGE SCALE GENOMIC DNA]</scope>
    <source>
        <strain evidence="8">MNA4</strain>
    </source>
</reference>
<protein>
    <submittedName>
        <fullName evidence="7">Endonuclease YncB, thermonuclease family</fullName>
    </submittedName>
</protein>
<dbReference type="EMBL" id="FTPL01000001">
    <property type="protein sequence ID" value="SIT74143.1"/>
    <property type="molecule type" value="Genomic_DNA"/>
</dbReference>
<dbReference type="AlphaFoldDB" id="A0A1U7PII5"/>
<dbReference type="InterPro" id="IPR035437">
    <property type="entry name" value="SNase_OB-fold_sf"/>
</dbReference>
<dbReference type="Proteomes" id="UP000187550">
    <property type="component" value="Unassembled WGS sequence"/>
</dbReference>
<gene>
    <name evidence="7" type="ORF">SAMN05428946_1052</name>
</gene>
<feature type="transmembrane region" description="Helical" evidence="5">
    <location>
        <begin position="105"/>
        <end position="122"/>
    </location>
</feature>
<dbReference type="SUPFAM" id="SSF50199">
    <property type="entry name" value="Staphylococcal nuclease"/>
    <property type="match status" value="1"/>
</dbReference>
<feature type="transmembrane region" description="Helical" evidence="5">
    <location>
        <begin position="40"/>
        <end position="58"/>
    </location>
</feature>
<dbReference type="PROSITE" id="PS50830">
    <property type="entry name" value="TNASE_3"/>
    <property type="match status" value="1"/>
</dbReference>
<dbReference type="GO" id="GO:0004519">
    <property type="term" value="F:endonuclease activity"/>
    <property type="evidence" value="ECO:0007669"/>
    <property type="project" value="UniProtKB-KW"/>
</dbReference>
<evidence type="ECO:0000259" key="6">
    <source>
        <dbReference type="PROSITE" id="PS50830"/>
    </source>
</evidence>
<feature type="region of interest" description="Disordered" evidence="4">
    <location>
        <begin position="127"/>
        <end position="193"/>
    </location>
</feature>
<evidence type="ECO:0000313" key="8">
    <source>
        <dbReference type="Proteomes" id="UP000187550"/>
    </source>
</evidence>
<feature type="transmembrane region" description="Helical" evidence="5">
    <location>
        <begin position="70"/>
        <end position="93"/>
    </location>
</feature>
<dbReference type="InterPro" id="IPR016071">
    <property type="entry name" value="Staphylococal_nuclease_OB-fold"/>
</dbReference>
<sequence length="414" mass="44308">MSILFAALFFLATAVLAAGAIILVVRLALKMEHDAPKVLLGARLAIGLWVALFAAMLLSSEGLLSDRLYFSLFAAALAGLIGSFSDFLLQLAFRTKPSIKRHSKVAGAFLVALIALVFANPAPDQVASDEEVTSESATEEIAGKETPKDEAAAVGNDPSENEGTTVAATLPPAKTESSPKKEAARPKTASSRVPVTLANPIDGDTIKVNIDGRTESVRFLLVDTPETNHPRLGVQPFGPEAKEFTTKLVQSGSIELEFDVSDRDKYNRLLAYVYVDGVSVQEELLKNGLARVAYVYAPNTKYVDRYDALQKEAQQKAIGIWSVENYATDRGFDAAVVDGGQQGSAPPAESKPKPAPKPAQKPQKPAAGACNIKGNASSRIYHMPGGQYYDRTNAEVMFCSESEAQAAGYRASKR</sequence>
<proteinExistence type="predicted"/>
<dbReference type="Pfam" id="PF00565">
    <property type="entry name" value="SNase"/>
    <property type="match status" value="1"/>
</dbReference>
<evidence type="ECO:0000256" key="5">
    <source>
        <dbReference type="SAM" id="Phobius"/>
    </source>
</evidence>
<dbReference type="Gene3D" id="2.40.50.90">
    <property type="match status" value="1"/>
</dbReference>
<feature type="region of interest" description="Disordered" evidence="4">
    <location>
        <begin position="336"/>
        <end position="373"/>
    </location>
</feature>
<keyword evidence="2 7" id="KW-0255">Endonuclease</keyword>
<evidence type="ECO:0000256" key="1">
    <source>
        <dbReference type="ARBA" id="ARBA00022722"/>
    </source>
</evidence>
<evidence type="ECO:0000256" key="2">
    <source>
        <dbReference type="ARBA" id="ARBA00022759"/>
    </source>
</evidence>
<dbReference type="GO" id="GO:0016787">
    <property type="term" value="F:hydrolase activity"/>
    <property type="evidence" value="ECO:0007669"/>
    <property type="project" value="UniProtKB-KW"/>
</dbReference>
<dbReference type="PANTHER" id="PTHR12302">
    <property type="entry name" value="EBNA2 BINDING PROTEIN P100"/>
    <property type="match status" value="1"/>
</dbReference>
<keyword evidence="5" id="KW-1133">Transmembrane helix</keyword>
<keyword evidence="5" id="KW-0812">Transmembrane</keyword>
<keyword evidence="8" id="KW-1185">Reference proteome</keyword>
<keyword evidence="3" id="KW-0378">Hydrolase</keyword>
<feature type="compositionally biased region" description="Low complexity" evidence="4">
    <location>
        <begin position="360"/>
        <end position="369"/>
    </location>
</feature>